<proteinExistence type="predicted"/>
<dbReference type="AlphaFoldDB" id="A0A839NGX4"/>
<name>A0A839NGX4_9MICO</name>
<reference evidence="2 3" key="1">
    <citation type="submission" date="2020-08" db="EMBL/GenBank/DDBJ databases">
        <title>Sequencing the genomes of 1000 actinobacteria strains.</title>
        <authorList>
            <person name="Klenk H.-P."/>
        </authorList>
    </citation>
    <scope>NUCLEOTIDE SEQUENCE [LARGE SCALE GENOMIC DNA]</scope>
    <source>
        <strain evidence="2 3">DSM 105369</strain>
    </source>
</reference>
<dbReference type="InterPro" id="IPR036390">
    <property type="entry name" value="WH_DNA-bd_sf"/>
</dbReference>
<dbReference type="GO" id="GO:0006950">
    <property type="term" value="P:response to stress"/>
    <property type="evidence" value="ECO:0007669"/>
    <property type="project" value="TreeGrafter"/>
</dbReference>
<evidence type="ECO:0000313" key="3">
    <source>
        <dbReference type="Proteomes" id="UP000559182"/>
    </source>
</evidence>
<dbReference type="GO" id="GO:0003677">
    <property type="term" value="F:DNA binding"/>
    <property type="evidence" value="ECO:0007669"/>
    <property type="project" value="UniProtKB-KW"/>
</dbReference>
<evidence type="ECO:0000313" key="2">
    <source>
        <dbReference type="EMBL" id="MBB2893921.1"/>
    </source>
</evidence>
<dbReference type="Proteomes" id="UP000559182">
    <property type="component" value="Unassembled WGS sequence"/>
</dbReference>
<gene>
    <name evidence="2" type="ORF">FHU39_003957</name>
</gene>
<dbReference type="PROSITE" id="PS50995">
    <property type="entry name" value="HTH_MARR_2"/>
    <property type="match status" value="1"/>
</dbReference>
<dbReference type="SMART" id="SM00347">
    <property type="entry name" value="HTH_MARR"/>
    <property type="match status" value="1"/>
</dbReference>
<dbReference type="PANTHER" id="PTHR33164:SF99">
    <property type="entry name" value="MARR FAMILY REGULATORY PROTEIN"/>
    <property type="match status" value="1"/>
</dbReference>
<dbReference type="PANTHER" id="PTHR33164">
    <property type="entry name" value="TRANSCRIPTIONAL REGULATOR, MARR FAMILY"/>
    <property type="match status" value="1"/>
</dbReference>
<dbReference type="SUPFAM" id="SSF46785">
    <property type="entry name" value="Winged helix' DNA-binding domain"/>
    <property type="match status" value="1"/>
</dbReference>
<dbReference type="Gene3D" id="1.10.10.10">
    <property type="entry name" value="Winged helix-like DNA-binding domain superfamily/Winged helix DNA-binding domain"/>
    <property type="match status" value="1"/>
</dbReference>
<evidence type="ECO:0000259" key="1">
    <source>
        <dbReference type="PROSITE" id="PS50995"/>
    </source>
</evidence>
<accession>A0A839NGX4</accession>
<dbReference type="InterPro" id="IPR000835">
    <property type="entry name" value="HTH_MarR-typ"/>
</dbReference>
<keyword evidence="3" id="KW-1185">Reference proteome</keyword>
<dbReference type="EMBL" id="JACHVQ010000004">
    <property type="protein sequence ID" value="MBB2893921.1"/>
    <property type="molecule type" value="Genomic_DNA"/>
</dbReference>
<dbReference type="InterPro" id="IPR036388">
    <property type="entry name" value="WH-like_DNA-bd_sf"/>
</dbReference>
<organism evidence="2 3">
    <name type="scientific">Flexivirga oryzae</name>
    <dbReference type="NCBI Taxonomy" id="1794944"/>
    <lineage>
        <taxon>Bacteria</taxon>
        <taxon>Bacillati</taxon>
        <taxon>Actinomycetota</taxon>
        <taxon>Actinomycetes</taxon>
        <taxon>Micrococcales</taxon>
        <taxon>Dermacoccaceae</taxon>
        <taxon>Flexivirga</taxon>
    </lineage>
</organism>
<dbReference type="GO" id="GO:0003700">
    <property type="term" value="F:DNA-binding transcription factor activity"/>
    <property type="evidence" value="ECO:0007669"/>
    <property type="project" value="InterPro"/>
</dbReference>
<protein>
    <submittedName>
        <fullName evidence="2">DNA-binding MarR family transcriptional regulator</fullName>
    </submittedName>
</protein>
<dbReference type="PRINTS" id="PR00598">
    <property type="entry name" value="HTHMARR"/>
</dbReference>
<dbReference type="Pfam" id="PF12802">
    <property type="entry name" value="MarR_2"/>
    <property type="match status" value="1"/>
</dbReference>
<dbReference type="RefSeq" id="WP_221185737.1">
    <property type="nucleotide sequence ID" value="NZ_JACHVQ010000004.1"/>
</dbReference>
<comment type="caution">
    <text evidence="2">The sequence shown here is derived from an EMBL/GenBank/DDBJ whole genome shotgun (WGS) entry which is preliminary data.</text>
</comment>
<keyword evidence="2" id="KW-0238">DNA-binding</keyword>
<feature type="domain" description="HTH marR-type" evidence="1">
    <location>
        <begin position="1"/>
        <end position="141"/>
    </location>
</feature>
<dbReference type="InterPro" id="IPR039422">
    <property type="entry name" value="MarR/SlyA-like"/>
</dbReference>
<sequence>MKSPRVGMWRTYFESSVLLQTALDEHFRAESDLTLFEYNLLLLLDEAPDHRLRMGDLARAMVFSSSRLSYQIGVLERRGWVCRERDAGDARVIHACLTEAGKRVYDLSGRAHLMAVRELFLDDLSADEVAVLDAVFTRLKTKLREPAVLGPE</sequence>